<gene>
    <name evidence="1" type="ORF">CSUNSWCD_1567</name>
</gene>
<proteinExistence type="predicted"/>
<reference evidence="1 2" key="1">
    <citation type="journal article" date="2013" name="Genome Announc.">
        <title>Genome Sequence of Campylobacter showae UNSWCD, Isolated from a Patient with Crohn's Disease.</title>
        <authorList>
            <person name="Tay A.P."/>
            <person name="Kaakoush N.O."/>
            <person name="Deshpande N.P."/>
            <person name="Chen Z."/>
            <person name="Mitchell H."/>
            <person name="Wilkins M.R."/>
        </authorList>
    </citation>
    <scope>NUCLEOTIDE SEQUENCE [LARGE SCALE GENOMIC DNA]</scope>
    <source>
        <strain evidence="1 2">CSUNSWCD</strain>
    </source>
</reference>
<organism evidence="1 2">
    <name type="scientific">Campylobacter showae CSUNSWCD</name>
    <dbReference type="NCBI Taxonomy" id="1244083"/>
    <lineage>
        <taxon>Bacteria</taxon>
        <taxon>Pseudomonadati</taxon>
        <taxon>Campylobacterota</taxon>
        <taxon>Epsilonproteobacteria</taxon>
        <taxon>Campylobacterales</taxon>
        <taxon>Campylobacteraceae</taxon>
        <taxon>Campylobacter</taxon>
    </lineage>
</organism>
<dbReference type="EMBL" id="AMZQ01000005">
    <property type="protein sequence ID" value="EKU11529.1"/>
    <property type="molecule type" value="Genomic_DNA"/>
</dbReference>
<dbReference type="Proteomes" id="UP000011939">
    <property type="component" value="Unassembled WGS sequence"/>
</dbReference>
<dbReference type="STRING" id="1244083.CSUNSWCD_1567"/>
<name>M5IQI4_9BACT</name>
<comment type="caution">
    <text evidence="1">The sequence shown here is derived from an EMBL/GenBank/DDBJ whole genome shotgun (WGS) entry which is preliminary data.</text>
</comment>
<accession>M5IQI4</accession>
<dbReference type="AlphaFoldDB" id="M5IQI4"/>
<dbReference type="PATRIC" id="fig|1244083.3.peg.809"/>
<protein>
    <submittedName>
        <fullName evidence="1">Uncharacterized protein</fullName>
    </submittedName>
</protein>
<evidence type="ECO:0000313" key="1">
    <source>
        <dbReference type="EMBL" id="EKU11529.1"/>
    </source>
</evidence>
<evidence type="ECO:0000313" key="2">
    <source>
        <dbReference type="Proteomes" id="UP000011939"/>
    </source>
</evidence>
<sequence length="55" mass="6116">MYKKEISVLPKRIKDIAVSAEAQIPSLLASAGVAAIFEKALETEFKISKFFLLNF</sequence>